<dbReference type="PANTHER" id="PTHR33048">
    <property type="entry name" value="PTH11-LIKE INTEGRAL MEMBRANE PROTEIN (AFU_ORTHOLOGUE AFUA_5G11245)"/>
    <property type="match status" value="1"/>
</dbReference>
<keyword evidence="2 7" id="KW-0812">Transmembrane</keyword>
<feature type="transmembrane region" description="Helical" evidence="7">
    <location>
        <begin position="18"/>
        <end position="36"/>
    </location>
</feature>
<sequence length="390" mass="43069">MATVKSAAAWRKEDRGDAVIVVTIIATALSTTLMIFRFISRRMASSSFSAWDLSNFVLLLGYCAALMTSICGILAVTRGFGRHLAVVVVHGSFQEMLLINFIAEQSYLVGITAIKISILLFYRRIFTLRKHVIAIYSCMAMAVIWLIVFEAMCLTTCDPINLWWKNLLACKNPQAEFIASAASNSAIDLVILCVPIWVISQLGLKKIQKLSAAGLFCTGGLVIFASLGRMAALVQTSVVDITYVYVPAATWSIAEINLAVVSACLPFLQPLTLRVWGGVKSQMTSRSRRSSMGLTFRCSYPPVPPPVMDRNSDKKWPGEADNESHEEDMRRICPSEGESFTVVEGNADCSYTPSPLDPEAAYIKVETSVSMEIKRSSQAWQEKWGRLNTF</sequence>
<evidence type="ECO:0000313" key="10">
    <source>
        <dbReference type="Proteomes" id="UP000774617"/>
    </source>
</evidence>
<keyword evidence="3 7" id="KW-1133">Transmembrane helix</keyword>
<comment type="subcellular location">
    <subcellularLocation>
        <location evidence="1">Membrane</location>
        <topology evidence="1">Multi-pass membrane protein</topology>
    </subcellularLocation>
</comment>
<evidence type="ECO:0000313" key="9">
    <source>
        <dbReference type="EMBL" id="KAH7047336.1"/>
    </source>
</evidence>
<dbReference type="Pfam" id="PF20684">
    <property type="entry name" value="Fung_rhodopsin"/>
    <property type="match status" value="1"/>
</dbReference>
<gene>
    <name evidence="9" type="ORF">B0J12DRAFT_118589</name>
</gene>
<feature type="transmembrane region" description="Helical" evidence="7">
    <location>
        <begin position="210"/>
        <end position="232"/>
    </location>
</feature>
<comment type="similarity">
    <text evidence="5">Belongs to the SAT4 family.</text>
</comment>
<dbReference type="InterPro" id="IPR052337">
    <property type="entry name" value="SAT4-like"/>
</dbReference>
<feature type="transmembrane region" description="Helical" evidence="7">
    <location>
        <begin position="244"/>
        <end position="268"/>
    </location>
</feature>
<feature type="domain" description="Rhodopsin" evidence="8">
    <location>
        <begin position="37"/>
        <end position="272"/>
    </location>
</feature>
<dbReference type="Proteomes" id="UP000774617">
    <property type="component" value="Unassembled WGS sequence"/>
</dbReference>
<feature type="transmembrane region" description="Helical" evidence="7">
    <location>
        <begin position="56"/>
        <end position="77"/>
    </location>
</feature>
<protein>
    <recommendedName>
        <fullName evidence="8">Rhodopsin domain-containing protein</fullName>
    </recommendedName>
</protein>
<dbReference type="PANTHER" id="PTHR33048:SF47">
    <property type="entry name" value="INTEGRAL MEMBRANE PROTEIN-RELATED"/>
    <property type="match status" value="1"/>
</dbReference>
<evidence type="ECO:0000256" key="7">
    <source>
        <dbReference type="SAM" id="Phobius"/>
    </source>
</evidence>
<evidence type="ECO:0000259" key="8">
    <source>
        <dbReference type="Pfam" id="PF20684"/>
    </source>
</evidence>
<comment type="caution">
    <text evidence="9">The sequence shown here is derived from an EMBL/GenBank/DDBJ whole genome shotgun (WGS) entry which is preliminary data.</text>
</comment>
<feature type="region of interest" description="Disordered" evidence="6">
    <location>
        <begin position="307"/>
        <end position="329"/>
    </location>
</feature>
<feature type="transmembrane region" description="Helical" evidence="7">
    <location>
        <begin position="133"/>
        <end position="157"/>
    </location>
</feature>
<evidence type="ECO:0000256" key="4">
    <source>
        <dbReference type="ARBA" id="ARBA00023136"/>
    </source>
</evidence>
<dbReference type="InterPro" id="IPR049326">
    <property type="entry name" value="Rhodopsin_dom_fungi"/>
</dbReference>
<reference evidence="9 10" key="1">
    <citation type="journal article" date="2021" name="Nat. Commun.">
        <title>Genetic determinants of endophytism in the Arabidopsis root mycobiome.</title>
        <authorList>
            <person name="Mesny F."/>
            <person name="Miyauchi S."/>
            <person name="Thiergart T."/>
            <person name="Pickel B."/>
            <person name="Atanasova L."/>
            <person name="Karlsson M."/>
            <person name="Huettel B."/>
            <person name="Barry K.W."/>
            <person name="Haridas S."/>
            <person name="Chen C."/>
            <person name="Bauer D."/>
            <person name="Andreopoulos W."/>
            <person name="Pangilinan J."/>
            <person name="LaButti K."/>
            <person name="Riley R."/>
            <person name="Lipzen A."/>
            <person name="Clum A."/>
            <person name="Drula E."/>
            <person name="Henrissat B."/>
            <person name="Kohler A."/>
            <person name="Grigoriev I.V."/>
            <person name="Martin F.M."/>
            <person name="Hacquard S."/>
        </authorList>
    </citation>
    <scope>NUCLEOTIDE SEQUENCE [LARGE SCALE GENOMIC DNA]</scope>
    <source>
        <strain evidence="9 10">MPI-SDFR-AT-0080</strain>
    </source>
</reference>
<keyword evidence="4 7" id="KW-0472">Membrane</keyword>
<evidence type="ECO:0000256" key="1">
    <source>
        <dbReference type="ARBA" id="ARBA00004141"/>
    </source>
</evidence>
<accession>A0ABQ8G9Z7</accession>
<keyword evidence="10" id="KW-1185">Reference proteome</keyword>
<feature type="transmembrane region" description="Helical" evidence="7">
    <location>
        <begin position="97"/>
        <end position="121"/>
    </location>
</feature>
<evidence type="ECO:0000256" key="5">
    <source>
        <dbReference type="ARBA" id="ARBA00038359"/>
    </source>
</evidence>
<organism evidence="9 10">
    <name type="scientific">Macrophomina phaseolina</name>
    <dbReference type="NCBI Taxonomy" id="35725"/>
    <lineage>
        <taxon>Eukaryota</taxon>
        <taxon>Fungi</taxon>
        <taxon>Dikarya</taxon>
        <taxon>Ascomycota</taxon>
        <taxon>Pezizomycotina</taxon>
        <taxon>Dothideomycetes</taxon>
        <taxon>Dothideomycetes incertae sedis</taxon>
        <taxon>Botryosphaeriales</taxon>
        <taxon>Botryosphaeriaceae</taxon>
        <taxon>Macrophomina</taxon>
    </lineage>
</organism>
<evidence type="ECO:0000256" key="6">
    <source>
        <dbReference type="SAM" id="MobiDB-lite"/>
    </source>
</evidence>
<evidence type="ECO:0000256" key="3">
    <source>
        <dbReference type="ARBA" id="ARBA00022989"/>
    </source>
</evidence>
<evidence type="ECO:0000256" key="2">
    <source>
        <dbReference type="ARBA" id="ARBA00022692"/>
    </source>
</evidence>
<proteinExistence type="inferred from homology"/>
<dbReference type="EMBL" id="JAGTJR010000016">
    <property type="protein sequence ID" value="KAH7047336.1"/>
    <property type="molecule type" value="Genomic_DNA"/>
</dbReference>
<feature type="transmembrane region" description="Helical" evidence="7">
    <location>
        <begin position="177"/>
        <end position="198"/>
    </location>
</feature>
<name>A0ABQ8G9Z7_9PEZI</name>